<dbReference type="EMBL" id="QRHA01000009">
    <property type="protein sequence ID" value="RDV24590.1"/>
    <property type="molecule type" value="Genomic_DNA"/>
</dbReference>
<sequence>MFLTAMRLLVCGFALTSVCYAQDASKIPEQGGWSGRIGGGMSYQSYSSNVIAGSGFDTISDQTITSLEQKPDAQQEFSGNPFFDIRYTFEKARGQAYIGFLIQDAVRLDFAQSLGYRQQVDGVGILSGAYVFSAFPNKIYQDTYLVGQPRQDTDRKSRGFRIGWQSVFESPFSMNYTFRTIHIDEDSNGQSAFETGVISAQQQALLAREGRTHRLELQYDLILGRGKILSPTLLYRKRDLDGNAMAGESYGAQLSYALFAPKWSAILNGYYGKRTYNAANPLFDDQFADANEYSLNANLVFRQPFNWQNWSTIVSASLLRSDSELSFFDMDAQSIGLNLLYSF</sequence>
<name>A0A3D8M4T9_9ALTE</name>
<dbReference type="OrthoDB" id="6199337at2"/>
<proteinExistence type="predicted"/>
<accession>A0A3D8M4T9</accession>
<reference evidence="3" key="1">
    <citation type="submission" date="2018-08" db="EMBL/GenBank/DDBJ databases">
        <authorList>
            <person name="Zhang J."/>
            <person name="Du Z.-J."/>
        </authorList>
    </citation>
    <scope>NUCLEOTIDE SEQUENCE [LARGE SCALE GENOMIC DNA]</scope>
    <source>
        <strain evidence="3">KCTC 52655</strain>
    </source>
</reference>
<dbReference type="AlphaFoldDB" id="A0A3D8M4T9"/>
<keyword evidence="3" id="KW-1185">Reference proteome</keyword>
<keyword evidence="1" id="KW-0732">Signal</keyword>
<gene>
    <name evidence="2" type="ORF">DXV75_12890</name>
</gene>
<dbReference type="Pfam" id="PF11059">
    <property type="entry name" value="DUF2860"/>
    <property type="match status" value="1"/>
</dbReference>
<dbReference type="PIRSF" id="PIRSF028696">
    <property type="entry name" value="UCP028696"/>
    <property type="match status" value="1"/>
</dbReference>
<dbReference type="InterPro" id="IPR016896">
    <property type="entry name" value="DUF2860"/>
</dbReference>
<dbReference type="Proteomes" id="UP000256561">
    <property type="component" value="Unassembled WGS sequence"/>
</dbReference>
<evidence type="ECO:0000256" key="1">
    <source>
        <dbReference type="SAM" id="SignalP"/>
    </source>
</evidence>
<dbReference type="RefSeq" id="WP_115593836.1">
    <property type="nucleotide sequence ID" value="NZ_QRHA01000009.1"/>
</dbReference>
<organism evidence="2 3">
    <name type="scientific">Alteromonas aestuariivivens</name>
    <dbReference type="NCBI Taxonomy" id="1938339"/>
    <lineage>
        <taxon>Bacteria</taxon>
        <taxon>Pseudomonadati</taxon>
        <taxon>Pseudomonadota</taxon>
        <taxon>Gammaproteobacteria</taxon>
        <taxon>Alteromonadales</taxon>
        <taxon>Alteromonadaceae</taxon>
        <taxon>Alteromonas/Salinimonas group</taxon>
        <taxon>Alteromonas</taxon>
    </lineage>
</organism>
<comment type="caution">
    <text evidence="2">The sequence shown here is derived from an EMBL/GenBank/DDBJ whole genome shotgun (WGS) entry which is preliminary data.</text>
</comment>
<feature type="chain" id="PRO_5017618856" evidence="1">
    <location>
        <begin position="22"/>
        <end position="343"/>
    </location>
</feature>
<feature type="signal peptide" evidence="1">
    <location>
        <begin position="1"/>
        <end position="21"/>
    </location>
</feature>
<evidence type="ECO:0000313" key="2">
    <source>
        <dbReference type="EMBL" id="RDV24590.1"/>
    </source>
</evidence>
<protein>
    <submittedName>
        <fullName evidence="2">DUF2860 domain-containing protein</fullName>
    </submittedName>
</protein>
<evidence type="ECO:0000313" key="3">
    <source>
        <dbReference type="Proteomes" id="UP000256561"/>
    </source>
</evidence>